<dbReference type="InterPro" id="IPR029028">
    <property type="entry name" value="Alpha/beta_knot_MTases"/>
</dbReference>
<organism evidence="4 5">
    <name type="scientific">Paracoccus onchidii</name>
    <dbReference type="NCBI Taxonomy" id="3017813"/>
    <lineage>
        <taxon>Bacteria</taxon>
        <taxon>Pseudomonadati</taxon>
        <taxon>Pseudomonadota</taxon>
        <taxon>Alphaproteobacteria</taxon>
        <taxon>Rhodobacterales</taxon>
        <taxon>Paracoccaceae</taxon>
        <taxon>Paracoccus</taxon>
    </lineage>
</organism>
<gene>
    <name evidence="4" type="primary">rlmB</name>
    <name evidence="4" type="ORF">PAF17_02895</name>
</gene>
<dbReference type="Gene3D" id="3.40.1280.10">
    <property type="match status" value="1"/>
</dbReference>
<dbReference type="Pfam" id="PF00588">
    <property type="entry name" value="SpoU_methylase"/>
    <property type="match status" value="1"/>
</dbReference>
<proteinExistence type="predicted"/>
<keyword evidence="1" id="KW-0489">Methyltransferase</keyword>
<evidence type="ECO:0000313" key="5">
    <source>
        <dbReference type="Proteomes" id="UP001165641"/>
    </source>
</evidence>
<dbReference type="InterPro" id="IPR029064">
    <property type="entry name" value="Ribosomal_eL30-like_sf"/>
</dbReference>
<dbReference type="RefSeq" id="WP_271887583.1">
    <property type="nucleotide sequence ID" value="NZ_JAQBIE010000003.1"/>
</dbReference>
<dbReference type="PANTHER" id="PTHR46429:SF1">
    <property type="entry name" value="23S RRNA (GUANOSINE-2'-O-)-METHYLTRANSFERASE RLMB"/>
    <property type="match status" value="1"/>
</dbReference>
<evidence type="ECO:0000259" key="3">
    <source>
        <dbReference type="SMART" id="SM00967"/>
    </source>
</evidence>
<dbReference type="PANTHER" id="PTHR46429">
    <property type="entry name" value="23S RRNA (GUANOSINE-2'-O-)-METHYLTRANSFERASE RLMB"/>
    <property type="match status" value="1"/>
</dbReference>
<dbReference type="SMART" id="SM00967">
    <property type="entry name" value="SpoU_sub_bind"/>
    <property type="match status" value="1"/>
</dbReference>
<dbReference type="Gene3D" id="3.30.1330.30">
    <property type="match status" value="1"/>
</dbReference>
<comment type="caution">
    <text evidence="4">The sequence shown here is derived from an EMBL/GenBank/DDBJ whole genome shotgun (WGS) entry which is preliminary data.</text>
</comment>
<keyword evidence="2" id="KW-0808">Transferase</keyword>
<reference evidence="4" key="1">
    <citation type="submission" date="2022-12" db="EMBL/GenBank/DDBJ databases">
        <title>Paracoccus onchidii sp. nov., isolated from a marine invertebrate from the South China Sea.</title>
        <authorList>
            <person name="Xu S."/>
            <person name="Liu Z."/>
            <person name="Xu Y."/>
        </authorList>
    </citation>
    <scope>NUCLEOTIDE SEQUENCE</scope>
    <source>
        <strain evidence="4">Z330</strain>
    </source>
</reference>
<dbReference type="Proteomes" id="UP001165641">
    <property type="component" value="Unassembled WGS sequence"/>
</dbReference>
<dbReference type="SUPFAM" id="SSF75217">
    <property type="entry name" value="alpha/beta knot"/>
    <property type="match status" value="1"/>
</dbReference>
<evidence type="ECO:0000256" key="2">
    <source>
        <dbReference type="ARBA" id="ARBA00022679"/>
    </source>
</evidence>
<accession>A0ABT4ZAY3</accession>
<dbReference type="NCBIfam" id="TIGR00186">
    <property type="entry name" value="rRNA_methyl_3"/>
    <property type="match status" value="1"/>
</dbReference>
<evidence type="ECO:0000313" key="4">
    <source>
        <dbReference type="EMBL" id="MDB6176449.1"/>
    </source>
</evidence>
<dbReference type="InterPro" id="IPR029026">
    <property type="entry name" value="tRNA_m1G_MTases_N"/>
</dbReference>
<keyword evidence="5" id="KW-1185">Reference proteome</keyword>
<dbReference type="CDD" id="cd18103">
    <property type="entry name" value="SpoU-like_RlmB"/>
    <property type="match status" value="1"/>
</dbReference>
<evidence type="ECO:0000256" key="1">
    <source>
        <dbReference type="ARBA" id="ARBA00022603"/>
    </source>
</evidence>
<dbReference type="SUPFAM" id="SSF55315">
    <property type="entry name" value="L30e-like"/>
    <property type="match status" value="1"/>
</dbReference>
<name>A0ABT4ZAY3_9RHOB</name>
<dbReference type="InterPro" id="IPR001537">
    <property type="entry name" value="SpoU_MeTrfase"/>
</dbReference>
<protein>
    <submittedName>
        <fullName evidence="4">23S rRNA (Guanosine(2251)-2'-O)-methyltransferase RlmB</fullName>
    </submittedName>
</protein>
<sequence>MAENSGKNRKPAWVIDKERARRAGAAETVWLFGLHAVRDALTNPRREKLRLVVTRNAVDRLGDLYGMTPEITDPRVFGKTVPLSPDSVHQGAALEVRPLKWGSLSEVALREAPGETRPLLVALDRVTDPHNIGAILRSAEVFGARAVIAPSRHSAPETGALAKTASGALERQPYLRVPNLAEALTQLKNMGFILVGLDGQAERTLPQVMDDLSGRAICLVMGAEGPGMRDLTTKSCDHLARIPFAADFGSLNVSNAAAVALFAAANG</sequence>
<feature type="domain" description="RNA 2-O ribose methyltransferase substrate binding" evidence="3">
    <location>
        <begin position="30"/>
        <end position="102"/>
    </location>
</feature>
<dbReference type="InterPro" id="IPR004441">
    <property type="entry name" value="rRNA_MeTrfase_TrmH"/>
</dbReference>
<dbReference type="EMBL" id="JAQBIE010000003">
    <property type="protein sequence ID" value="MDB6176449.1"/>
    <property type="molecule type" value="Genomic_DNA"/>
</dbReference>
<dbReference type="InterPro" id="IPR013123">
    <property type="entry name" value="SpoU_subst-bd"/>
</dbReference>